<comment type="caution">
    <text evidence="2">The sequence shown here is derived from an EMBL/GenBank/DDBJ whole genome shotgun (WGS) entry which is preliminary data.</text>
</comment>
<reference evidence="2" key="2">
    <citation type="submission" date="2020-05" db="EMBL/GenBank/DDBJ databases">
        <authorList>
            <person name="Kim H.-S."/>
            <person name="Proctor R.H."/>
            <person name="Brown D.W."/>
        </authorList>
    </citation>
    <scope>NUCLEOTIDE SEQUENCE</scope>
    <source>
        <strain evidence="2">NRRL 22465</strain>
    </source>
</reference>
<evidence type="ECO:0000313" key="3">
    <source>
        <dbReference type="Proteomes" id="UP000635477"/>
    </source>
</evidence>
<reference evidence="2" key="1">
    <citation type="journal article" date="2020" name="BMC Genomics">
        <title>Correction to: Identification and distribution of gene clusters required for synthesis of sphingolipid metabolism inhibitors in diverse species of the filamentous fungus Fusarium.</title>
        <authorList>
            <person name="Kim H.S."/>
            <person name="Lohmar J.M."/>
            <person name="Busman M."/>
            <person name="Brown D.W."/>
            <person name="Naumann T.A."/>
            <person name="Divon H.H."/>
            <person name="Lysoe E."/>
            <person name="Uhlig S."/>
            <person name="Proctor R.H."/>
        </authorList>
    </citation>
    <scope>NUCLEOTIDE SEQUENCE</scope>
    <source>
        <strain evidence="2">NRRL 22465</strain>
    </source>
</reference>
<evidence type="ECO:0000256" key="1">
    <source>
        <dbReference type="SAM" id="MobiDB-lite"/>
    </source>
</evidence>
<dbReference type="EMBL" id="JABEYC010000223">
    <property type="protein sequence ID" value="KAF4980530.1"/>
    <property type="molecule type" value="Genomic_DNA"/>
</dbReference>
<dbReference type="AlphaFoldDB" id="A0A8H4UNP9"/>
<name>A0A8H4UNP9_9HYPO</name>
<protein>
    <submittedName>
        <fullName evidence="2">Uncharacterized protein</fullName>
    </submittedName>
</protein>
<proteinExistence type="predicted"/>
<organism evidence="2 3">
    <name type="scientific">Fusarium zealandicum</name>
    <dbReference type="NCBI Taxonomy" id="1053134"/>
    <lineage>
        <taxon>Eukaryota</taxon>
        <taxon>Fungi</taxon>
        <taxon>Dikarya</taxon>
        <taxon>Ascomycota</taxon>
        <taxon>Pezizomycotina</taxon>
        <taxon>Sordariomycetes</taxon>
        <taxon>Hypocreomycetidae</taxon>
        <taxon>Hypocreales</taxon>
        <taxon>Nectriaceae</taxon>
        <taxon>Fusarium</taxon>
        <taxon>Fusarium staphyleae species complex</taxon>
    </lineage>
</organism>
<dbReference type="Proteomes" id="UP000635477">
    <property type="component" value="Unassembled WGS sequence"/>
</dbReference>
<feature type="region of interest" description="Disordered" evidence="1">
    <location>
        <begin position="1"/>
        <end position="36"/>
    </location>
</feature>
<accession>A0A8H4UNP9</accession>
<dbReference type="OrthoDB" id="5105547at2759"/>
<gene>
    <name evidence="2" type="ORF">FZEAL_3465</name>
</gene>
<evidence type="ECO:0000313" key="2">
    <source>
        <dbReference type="EMBL" id="KAF4980530.1"/>
    </source>
</evidence>
<keyword evidence="3" id="KW-1185">Reference proteome</keyword>
<sequence length="81" mass="9014">MSRTTFDTSLDVETADPFTASAPSSRVETWPIPSPEPSTRALVVPGINELANPRCLCSCQCIQIVRRTDCIFCDYCIEHHL</sequence>